<dbReference type="GO" id="GO:0006816">
    <property type="term" value="P:calcium ion transport"/>
    <property type="evidence" value="ECO:0007669"/>
    <property type="project" value="InterPro"/>
</dbReference>
<organism evidence="1 2">
    <name type="scientific">Hucho hucho</name>
    <name type="common">huchen</name>
    <dbReference type="NCBI Taxonomy" id="62062"/>
    <lineage>
        <taxon>Eukaryota</taxon>
        <taxon>Metazoa</taxon>
        <taxon>Chordata</taxon>
        <taxon>Craniata</taxon>
        <taxon>Vertebrata</taxon>
        <taxon>Euteleostomi</taxon>
        <taxon>Actinopterygii</taxon>
        <taxon>Neopterygii</taxon>
        <taxon>Teleostei</taxon>
        <taxon>Protacanthopterygii</taxon>
        <taxon>Salmoniformes</taxon>
        <taxon>Salmonidae</taxon>
        <taxon>Salmoninae</taxon>
        <taxon>Hucho</taxon>
    </lineage>
</organism>
<dbReference type="GeneTree" id="ENSGT00940000157078"/>
<accession>A0A4W5R4Z9</accession>
<proteinExistence type="predicted"/>
<reference evidence="1" key="3">
    <citation type="submission" date="2025-09" db="UniProtKB">
        <authorList>
            <consortium name="Ensembl"/>
        </authorList>
    </citation>
    <scope>IDENTIFICATION</scope>
</reference>
<dbReference type="Ensembl" id="ENSHHUT00000082219.1">
    <property type="protein sequence ID" value="ENSHHUP00000079654.1"/>
    <property type="gene ID" value="ENSHHUG00000046430.1"/>
</dbReference>
<dbReference type="PANTHER" id="PTHR45816:SF1">
    <property type="entry name" value="INOSITOL 1,4,5-TRISPHOSPHATE RECEPTOR"/>
    <property type="match status" value="1"/>
</dbReference>
<sequence>MDDLRDNKKNKFANTMVFMEEYLNNVLNDDLPFADEEKNKLTYEVVSLARHLIYFGFYSFFELLRLTRTLLGIIDCIPNPSLHPVLQDDGSGKRIRNTSSLHSTVLGENCHTFYEKYIGTTDVHIWVSSRLFTISIIMKLFQGSLHLPFSVLGKNMKRSIHGVGQMMSTMVLSRKQSMFGGPGRSVSIIEGPNRSKDSIDKQDITVMDTKLKILEILQFILNVRLDYRLSFLLSVFKKEFVDVYPMADADATTSMEQAANINLQHIGDQAEAMFGVG</sequence>
<evidence type="ECO:0000313" key="1">
    <source>
        <dbReference type="Ensembl" id="ENSHHUP00000079654.1"/>
    </source>
</evidence>
<dbReference type="Proteomes" id="UP000314982">
    <property type="component" value="Unassembled WGS sequence"/>
</dbReference>
<keyword evidence="2" id="KW-1185">Reference proteome</keyword>
<name>A0A4W5R4Z9_9TELE</name>
<dbReference type="PANTHER" id="PTHR45816">
    <property type="entry name" value="MIR DOMAIN-CONTAINING PROTEIN"/>
    <property type="match status" value="1"/>
</dbReference>
<reference evidence="1" key="2">
    <citation type="submission" date="2025-08" db="UniProtKB">
        <authorList>
            <consortium name="Ensembl"/>
        </authorList>
    </citation>
    <scope>IDENTIFICATION</scope>
</reference>
<reference evidence="2" key="1">
    <citation type="submission" date="2018-06" db="EMBL/GenBank/DDBJ databases">
        <title>Genome assembly of Danube salmon.</title>
        <authorList>
            <person name="Macqueen D.J."/>
            <person name="Gundappa M.K."/>
        </authorList>
    </citation>
    <scope>NUCLEOTIDE SEQUENCE [LARGE SCALE GENOMIC DNA]</scope>
</reference>
<dbReference type="InterPro" id="IPR015925">
    <property type="entry name" value="Ryanodine_IP3_receptor"/>
</dbReference>
<protein>
    <submittedName>
        <fullName evidence="1">Uncharacterized protein</fullName>
    </submittedName>
</protein>
<dbReference type="AlphaFoldDB" id="A0A4W5R4Z9"/>
<evidence type="ECO:0000313" key="2">
    <source>
        <dbReference type="Proteomes" id="UP000314982"/>
    </source>
</evidence>
<dbReference type="STRING" id="62062.ENSHHUP00000079654"/>